<name>A0ABQ6WLI8_9EURO</name>
<protein>
    <submittedName>
        <fullName evidence="1">Uncharacterized protein</fullName>
    </submittedName>
</protein>
<accession>A0ABQ6WLI8</accession>
<proteinExistence type="predicted"/>
<keyword evidence="2" id="KW-1185">Reference proteome</keyword>
<reference evidence="1 2" key="1">
    <citation type="submission" date="2019-04" db="EMBL/GenBank/DDBJ databases">
        <authorList>
            <consortium name="DOE Joint Genome Institute"/>
            <person name="Mondo S."/>
            <person name="Kjaerbolling I."/>
            <person name="Vesth T."/>
            <person name="Frisvad J.C."/>
            <person name="Nybo J.L."/>
            <person name="Theobald S."/>
            <person name="Kildgaard S."/>
            <person name="Isbrandt T."/>
            <person name="Kuo A."/>
            <person name="Sato A."/>
            <person name="Lyhne E.K."/>
            <person name="Kogle M.E."/>
            <person name="Wiebenga A."/>
            <person name="Kun R.S."/>
            <person name="Lubbers R.J."/>
            <person name="Makela M.R."/>
            <person name="Barry K."/>
            <person name="Chovatia M."/>
            <person name="Clum A."/>
            <person name="Daum C."/>
            <person name="Haridas S."/>
            <person name="He G."/>
            <person name="LaButti K."/>
            <person name="Lipzen A."/>
            <person name="Riley R."/>
            <person name="Salamov A."/>
            <person name="Simmons B.A."/>
            <person name="Magnuson J.K."/>
            <person name="Henrissat B."/>
            <person name="Mortensen U.H."/>
            <person name="Larsen T.O."/>
            <person name="Devries R.P."/>
            <person name="Grigoriev I.V."/>
            <person name="Machida M."/>
            <person name="Baker S.E."/>
            <person name="Andersen M.R."/>
            <person name="Cantor M.N."/>
            <person name="Hua S.X."/>
        </authorList>
    </citation>
    <scope>NUCLEOTIDE SEQUENCE [LARGE SCALE GENOMIC DNA]</scope>
    <source>
        <strain evidence="1 2">CBS 117616</strain>
    </source>
</reference>
<organism evidence="1 2">
    <name type="scientific">Aspergillus pseudocaelatus</name>
    <dbReference type="NCBI Taxonomy" id="1825620"/>
    <lineage>
        <taxon>Eukaryota</taxon>
        <taxon>Fungi</taxon>
        <taxon>Dikarya</taxon>
        <taxon>Ascomycota</taxon>
        <taxon>Pezizomycotina</taxon>
        <taxon>Eurotiomycetes</taxon>
        <taxon>Eurotiomycetidae</taxon>
        <taxon>Eurotiales</taxon>
        <taxon>Aspergillaceae</taxon>
        <taxon>Aspergillus</taxon>
        <taxon>Aspergillus subgen. Circumdati</taxon>
    </lineage>
</organism>
<sequence>MKRLLYIRYSGLAAYIEFIRPYSRAFVYLEHYEIRGGRDPDRFSYEEPRLDLLLYKTLSAFIHRIYYRLLYAKAF</sequence>
<dbReference type="EMBL" id="ML735731">
    <property type="protein sequence ID" value="KAE8417989.1"/>
    <property type="molecule type" value="Genomic_DNA"/>
</dbReference>
<evidence type="ECO:0000313" key="2">
    <source>
        <dbReference type="Proteomes" id="UP000325395"/>
    </source>
</evidence>
<gene>
    <name evidence="1" type="ORF">BDV36DRAFT_255107</name>
</gene>
<dbReference type="Proteomes" id="UP000325395">
    <property type="component" value="Unassembled WGS sequence"/>
</dbReference>
<evidence type="ECO:0000313" key="1">
    <source>
        <dbReference type="EMBL" id="KAE8417989.1"/>
    </source>
</evidence>